<name>X1M4S9_9ZZZZ</name>
<evidence type="ECO:0000256" key="1">
    <source>
        <dbReference type="ARBA" id="ARBA00022679"/>
    </source>
</evidence>
<dbReference type="PANTHER" id="PTHR46401:SF2">
    <property type="entry name" value="GLYCOSYLTRANSFERASE WBBK-RELATED"/>
    <property type="match status" value="1"/>
</dbReference>
<accession>X1M4S9</accession>
<feature type="domain" description="Glycosyl transferase family 1" evidence="2">
    <location>
        <begin position="3"/>
        <end position="97"/>
    </location>
</feature>
<evidence type="ECO:0000259" key="2">
    <source>
        <dbReference type="Pfam" id="PF00534"/>
    </source>
</evidence>
<proteinExistence type="predicted"/>
<dbReference type="InterPro" id="IPR001296">
    <property type="entry name" value="Glyco_trans_1"/>
</dbReference>
<gene>
    <name evidence="3" type="ORF">S06H3_05222</name>
</gene>
<keyword evidence="1" id="KW-0808">Transferase</keyword>
<dbReference type="SUPFAM" id="SSF53756">
    <property type="entry name" value="UDP-Glycosyltransferase/glycogen phosphorylase"/>
    <property type="match status" value="1"/>
</dbReference>
<dbReference type="Pfam" id="PF00534">
    <property type="entry name" value="Glycos_transf_1"/>
    <property type="match status" value="1"/>
</dbReference>
<reference evidence="3" key="1">
    <citation type="journal article" date="2014" name="Front. Microbiol.">
        <title>High frequency of phylogenetically diverse reductive dehalogenase-homologous genes in deep subseafloor sedimentary metagenomes.</title>
        <authorList>
            <person name="Kawai M."/>
            <person name="Futagami T."/>
            <person name="Toyoda A."/>
            <person name="Takaki Y."/>
            <person name="Nishi S."/>
            <person name="Hori S."/>
            <person name="Arai W."/>
            <person name="Tsubouchi T."/>
            <person name="Morono Y."/>
            <person name="Uchiyama I."/>
            <person name="Ito T."/>
            <person name="Fujiyama A."/>
            <person name="Inagaki F."/>
            <person name="Takami H."/>
        </authorList>
    </citation>
    <scope>NUCLEOTIDE SEQUENCE</scope>
    <source>
        <strain evidence="3">Expedition CK06-06</strain>
    </source>
</reference>
<evidence type="ECO:0000313" key="3">
    <source>
        <dbReference type="EMBL" id="GAI01374.1"/>
    </source>
</evidence>
<organism evidence="3">
    <name type="scientific">marine sediment metagenome</name>
    <dbReference type="NCBI Taxonomy" id="412755"/>
    <lineage>
        <taxon>unclassified sequences</taxon>
        <taxon>metagenomes</taxon>
        <taxon>ecological metagenomes</taxon>
    </lineage>
</organism>
<dbReference type="Gene3D" id="3.40.50.2000">
    <property type="entry name" value="Glycogen Phosphorylase B"/>
    <property type="match status" value="2"/>
</dbReference>
<protein>
    <recommendedName>
        <fullName evidence="2">Glycosyl transferase family 1 domain-containing protein</fullName>
    </recommendedName>
</protein>
<dbReference type="EMBL" id="BARV01001915">
    <property type="protein sequence ID" value="GAI01374.1"/>
    <property type="molecule type" value="Genomic_DNA"/>
</dbReference>
<comment type="caution">
    <text evidence="3">The sequence shown here is derived from an EMBL/GenBank/DDBJ whole genome shotgun (WGS) entry which is preliminary data.</text>
</comment>
<sequence length="128" mass="14696">MLVPGFITDEDRDRLYRVADCAVFPSLYEPFGIVALEAMAARTPVVVSEVGGLREVVKHAETGITVYPNNPESCAWGILHTLQHPEWTRQRVENAYRMVLTRYNWDTIAGQTVDVYQRVIDERARTEW</sequence>
<dbReference type="GO" id="GO:0009103">
    <property type="term" value="P:lipopolysaccharide biosynthetic process"/>
    <property type="evidence" value="ECO:0007669"/>
    <property type="project" value="TreeGrafter"/>
</dbReference>
<dbReference type="AlphaFoldDB" id="X1M4S9"/>
<dbReference type="PANTHER" id="PTHR46401">
    <property type="entry name" value="GLYCOSYLTRANSFERASE WBBK-RELATED"/>
    <property type="match status" value="1"/>
</dbReference>
<dbReference type="CDD" id="cd03801">
    <property type="entry name" value="GT4_PimA-like"/>
    <property type="match status" value="1"/>
</dbReference>
<dbReference type="GO" id="GO:0016757">
    <property type="term" value="F:glycosyltransferase activity"/>
    <property type="evidence" value="ECO:0007669"/>
    <property type="project" value="InterPro"/>
</dbReference>